<dbReference type="PANTHER" id="PTHR44757:SF2">
    <property type="entry name" value="BIOFILM ARCHITECTURE MAINTENANCE PROTEIN MBAA"/>
    <property type="match status" value="1"/>
</dbReference>
<dbReference type="CDD" id="cd01949">
    <property type="entry name" value="GGDEF"/>
    <property type="match status" value="1"/>
</dbReference>
<evidence type="ECO:0000256" key="2">
    <source>
        <dbReference type="SAM" id="Phobius"/>
    </source>
</evidence>
<keyword evidence="3" id="KW-0732">Signal</keyword>
<keyword evidence="5" id="KW-0548">Nucleotidyltransferase</keyword>
<proteinExistence type="predicted"/>
<evidence type="ECO:0000313" key="5">
    <source>
        <dbReference type="EMBL" id="MFC4653682.1"/>
    </source>
</evidence>
<evidence type="ECO:0000313" key="6">
    <source>
        <dbReference type="Proteomes" id="UP001595962"/>
    </source>
</evidence>
<dbReference type="InterPro" id="IPR052155">
    <property type="entry name" value="Biofilm_reg_signaling"/>
</dbReference>
<dbReference type="SUPFAM" id="SSF48452">
    <property type="entry name" value="TPR-like"/>
    <property type="match status" value="1"/>
</dbReference>
<keyword evidence="6" id="KW-1185">Reference proteome</keyword>
<dbReference type="NCBIfam" id="TIGR00254">
    <property type="entry name" value="GGDEF"/>
    <property type="match status" value="1"/>
</dbReference>
<dbReference type="InterPro" id="IPR000160">
    <property type="entry name" value="GGDEF_dom"/>
</dbReference>
<dbReference type="SUPFAM" id="SSF55073">
    <property type="entry name" value="Nucleotide cyclase"/>
    <property type="match status" value="1"/>
</dbReference>
<dbReference type="RefSeq" id="WP_377331151.1">
    <property type="nucleotide sequence ID" value="NZ_JBHSGB010000001.1"/>
</dbReference>
<dbReference type="SMART" id="SM00267">
    <property type="entry name" value="GGDEF"/>
    <property type="match status" value="1"/>
</dbReference>
<keyword evidence="5" id="KW-0808">Transferase</keyword>
<dbReference type="EC" id="2.7.7.65" evidence="5"/>
<protein>
    <submittedName>
        <fullName evidence="5">Diguanylate cyclase domain-containing protein</fullName>
        <ecNumber evidence="5">2.7.7.65</ecNumber>
    </submittedName>
</protein>
<comment type="caution">
    <text evidence="5">The sequence shown here is derived from an EMBL/GenBank/DDBJ whole genome shotgun (WGS) entry which is preliminary data.</text>
</comment>
<gene>
    <name evidence="5" type="ORF">ACFO3I_01455</name>
</gene>
<feature type="coiled-coil region" evidence="1">
    <location>
        <begin position="421"/>
        <end position="455"/>
    </location>
</feature>
<dbReference type="InterPro" id="IPR043128">
    <property type="entry name" value="Rev_trsase/Diguanyl_cyclase"/>
</dbReference>
<feature type="signal peptide" evidence="3">
    <location>
        <begin position="1"/>
        <end position="19"/>
    </location>
</feature>
<dbReference type="PROSITE" id="PS50887">
    <property type="entry name" value="GGDEF"/>
    <property type="match status" value="1"/>
</dbReference>
<organism evidence="5 6">
    <name type="scientific">Rheinheimera marina</name>
    <dbReference type="NCBI Taxonomy" id="1774958"/>
    <lineage>
        <taxon>Bacteria</taxon>
        <taxon>Pseudomonadati</taxon>
        <taxon>Pseudomonadota</taxon>
        <taxon>Gammaproteobacteria</taxon>
        <taxon>Chromatiales</taxon>
        <taxon>Chromatiaceae</taxon>
        <taxon>Rheinheimera</taxon>
    </lineage>
</organism>
<dbReference type="Proteomes" id="UP001595962">
    <property type="component" value="Unassembled WGS sequence"/>
</dbReference>
<evidence type="ECO:0000256" key="3">
    <source>
        <dbReference type="SAM" id="SignalP"/>
    </source>
</evidence>
<accession>A0ABV9JGR3</accession>
<sequence length="579" mass="65413">MSGRLWLCLLLFCPWLAWSESGSWQEQLQSTDRIKSVDFAEFQQRLHSFEQRKANMSQADLAYLNFLLAYAELYLGDPDAALQRLVPLSRQQPESALAFRARALMVNSYLMSQQYLDAFTELELLLQQLPMVTQTAAREQGLLMIALAYLSAGQPELTIEFASQLEAEPVSATSLCKAKQQKAEAYLQTGQFAAQRSYVEAAVKFCQKHQEWLFTGLLKNSQANYFLEQGSYQQALSLLLNYQSKVRELAYPRLLADFDLALAEAYFGLDQPELAGQAAQRVLQISRLADTDQSKASAWLVLYRLARQQGQYQQALQYHEAYLQAFESLTQHKQIQQQAYYNAHLNVGAKLRQIAMLDKDNQLLKAEQSSMQSQAAYDQILIILLSFFVLGLSFWLYRLYQIRSVLKQHAERDLATGVSNKRHFSQQARAMLQKAEEKQQELALIRLELTALQQINQQQGEGAADQLLAQAVQACRNFLRNQDLVGRVGQFEFALMLPGTDPDKAMMLAEICRDAVVPILSPLLPGQQALISAGVSLSRWSGYHLTCLVEDAEQAMQHARNSGQQLALFSPDLQTSSGH</sequence>
<keyword evidence="2" id="KW-0472">Membrane</keyword>
<evidence type="ECO:0000256" key="1">
    <source>
        <dbReference type="SAM" id="Coils"/>
    </source>
</evidence>
<dbReference type="InterPro" id="IPR029787">
    <property type="entry name" value="Nucleotide_cyclase"/>
</dbReference>
<dbReference type="InterPro" id="IPR011990">
    <property type="entry name" value="TPR-like_helical_dom_sf"/>
</dbReference>
<dbReference type="EMBL" id="JBHSGB010000001">
    <property type="protein sequence ID" value="MFC4653682.1"/>
    <property type="molecule type" value="Genomic_DNA"/>
</dbReference>
<keyword evidence="2" id="KW-1133">Transmembrane helix</keyword>
<dbReference type="Pfam" id="PF00990">
    <property type="entry name" value="GGDEF"/>
    <property type="match status" value="1"/>
</dbReference>
<dbReference type="GO" id="GO:0052621">
    <property type="term" value="F:diguanylate cyclase activity"/>
    <property type="evidence" value="ECO:0007669"/>
    <property type="project" value="UniProtKB-EC"/>
</dbReference>
<name>A0ABV9JGR3_9GAMM</name>
<dbReference type="PANTHER" id="PTHR44757">
    <property type="entry name" value="DIGUANYLATE CYCLASE DGCP"/>
    <property type="match status" value="1"/>
</dbReference>
<reference evidence="6" key="1">
    <citation type="journal article" date="2019" name="Int. J. Syst. Evol. Microbiol.">
        <title>The Global Catalogue of Microorganisms (GCM) 10K type strain sequencing project: providing services to taxonomists for standard genome sequencing and annotation.</title>
        <authorList>
            <consortium name="The Broad Institute Genomics Platform"/>
            <consortium name="The Broad Institute Genome Sequencing Center for Infectious Disease"/>
            <person name="Wu L."/>
            <person name="Ma J."/>
        </authorList>
    </citation>
    <scope>NUCLEOTIDE SEQUENCE [LARGE SCALE GENOMIC DNA]</scope>
    <source>
        <strain evidence="6">DT28</strain>
    </source>
</reference>
<evidence type="ECO:0000259" key="4">
    <source>
        <dbReference type="PROSITE" id="PS50887"/>
    </source>
</evidence>
<keyword evidence="1" id="KW-0175">Coiled coil</keyword>
<keyword evidence="2" id="KW-0812">Transmembrane</keyword>
<feature type="chain" id="PRO_5046989259" evidence="3">
    <location>
        <begin position="20"/>
        <end position="579"/>
    </location>
</feature>
<dbReference type="Gene3D" id="1.25.40.10">
    <property type="entry name" value="Tetratricopeptide repeat domain"/>
    <property type="match status" value="2"/>
</dbReference>
<dbReference type="Gene3D" id="3.30.70.270">
    <property type="match status" value="1"/>
</dbReference>
<feature type="domain" description="GGDEF" evidence="4">
    <location>
        <begin position="440"/>
        <end position="572"/>
    </location>
</feature>
<feature type="transmembrane region" description="Helical" evidence="2">
    <location>
        <begin position="380"/>
        <end position="400"/>
    </location>
</feature>